<proteinExistence type="predicted"/>
<keyword evidence="11" id="KW-1185">Reference proteome</keyword>
<dbReference type="PROSITE" id="PS51038">
    <property type="entry name" value="BAH"/>
    <property type="match status" value="1"/>
</dbReference>
<feature type="region of interest" description="Disordered" evidence="7">
    <location>
        <begin position="614"/>
        <end position="635"/>
    </location>
</feature>
<feature type="compositionally biased region" description="Basic and acidic residues" evidence="7">
    <location>
        <begin position="128"/>
        <end position="141"/>
    </location>
</feature>
<feature type="region of interest" description="Disordered" evidence="7">
    <location>
        <begin position="47"/>
        <end position="66"/>
    </location>
</feature>
<evidence type="ECO:0000256" key="1">
    <source>
        <dbReference type="ARBA" id="ARBA00004123"/>
    </source>
</evidence>
<keyword evidence="3 6" id="KW-0863">Zinc-finger</keyword>
<dbReference type="GO" id="GO:0003677">
    <property type="term" value="F:DNA binding"/>
    <property type="evidence" value="ECO:0007669"/>
    <property type="project" value="InterPro"/>
</dbReference>
<accession>A0A811XRS0</accession>
<dbReference type="GO" id="GO:0005634">
    <property type="term" value="C:nucleus"/>
    <property type="evidence" value="ECO:0007669"/>
    <property type="project" value="UniProtKB-SubCell"/>
</dbReference>
<dbReference type="GO" id="GO:0008270">
    <property type="term" value="F:zinc ion binding"/>
    <property type="evidence" value="ECO:0007669"/>
    <property type="project" value="UniProtKB-KW"/>
</dbReference>
<reference evidence="10" key="1">
    <citation type="submission" date="2020-12" db="EMBL/GenBank/DDBJ databases">
        <authorList>
            <consortium name="Molecular Ecology Group"/>
        </authorList>
    </citation>
    <scope>NUCLEOTIDE SEQUENCE</scope>
    <source>
        <strain evidence="10">TBG_1078</strain>
    </source>
</reference>
<comment type="caution">
    <text evidence="10">The sequence shown here is derived from an EMBL/GenBank/DDBJ whole genome shotgun (WGS) entry which is preliminary data.</text>
</comment>
<dbReference type="PANTHER" id="PTHR10629:SF52">
    <property type="entry name" value="DNA (CYTOSINE-5)-METHYLTRANSFERASE 1"/>
    <property type="match status" value="1"/>
</dbReference>
<dbReference type="CDD" id="cd04760">
    <property type="entry name" value="BAH_Dnmt1_I"/>
    <property type="match status" value="1"/>
</dbReference>
<evidence type="ECO:0000256" key="4">
    <source>
        <dbReference type="ARBA" id="ARBA00022833"/>
    </source>
</evidence>
<dbReference type="GO" id="GO:0003886">
    <property type="term" value="F:DNA (cytosine-5-)-methyltransferase activity"/>
    <property type="evidence" value="ECO:0007669"/>
    <property type="project" value="TreeGrafter"/>
</dbReference>
<sequence>MLFTFSVDSRKRLKPGENGILPFANNMDGARKCNAKQNKPVREKTNTLISQNKHQRGGGGGHKPRNRLLFTENKLMSEASLASPGITRQTTRQTTILSHFTRGPAKRKPEEEPDKAKSDDSLEEENGQEEKRWRVTSREQGARALPAEEPERVQPGTHMDKEEEREEKEEKRLRSQTKEPRCIPKSKEEPDREGRTGLQGEKDGDEKDEKRPRRQPKDLAAKQRPEEKEPERVKPEVSEEKDENEKEEKRHETTSKEPNEKKMARTKTCVQCGQYLDDAELKYEQHPPNAADEPQLLTNEKLSIFNANESGFESYEALPQHKLTCFNVYCKCGHLCPINTGLIEKNVELFFSGYAKPIYDDDPSLEGGVNGKNLGPINEWWITGFDGGEKVLTGFSTSFAEYILMDPNPDYAPLLSVMQEKIYVSKIVVEFLQSNPDSTYEDLINKIETTVPPSVLNRNRFTEDSLLRHAQFVVEQVESYDEAGDSDEQPIFLTPCMRDLIKLAGVTLGKRRAERCQTIRHSAKEKDKGPTKATTTKLVYQIFDTFFAEQIEKDDKEDKENAFKWRQCGVCEVCQQPECGQCKAWKDMVKFGGSGWSKQACQERRCLNMATKEADDDEEVDDNIPEMPSPKKMHQDAVKTDGKKDYYKKVCIDSETLEVGDCVSVIPDDSSKLLYLARVTVLWEDSSNGQMFHAHWFCAGTDTVLGATSDPLELFLVDECEDMQLSYIHSKVKVIYKAPSENWALEGGMDPEALITEDDGKTYFYQLWYDQDYARFESPPKTQPTEDNKYKFCVSCACLAELRQKEIPRVLEQLEDLDNQVLYSSATKNGIQYRVGDGVYLLPEAFTFNIKLSSPVKRPRKEPVDEDLYPEHYRKYSDYVKGSNLDAPEPYRIGRIKEIFWEDNQTDQTHYGPSSQLEVDIWSDYRLHPPMKVSQGTIETLNIDLYSSLQEFPTMGKEDRIFWFLIPEEYNTKGRSFHKLVNSSKCKNPKLYIKGKCNYRSCSTKIENKEIMMNNCLSIECQIILRFVHPNSFTTTQLCYCGAKALHGLEVHHHLLVTPVKQVHVCMVTCWGRLVSILDLRRSDTVSRTVMVRNGPSCTWLPVWRLPLAQGAILETRDRILRRAPGAWSLLLPLPVSLPLSLSLSLSLSLRGGEPRSWGRKGLPWGSPLTRAKADARRLRGIPSAPRSSVLQGPRRPRICAGPPPPAWEAGAPGQLQAHLSGAQQQEAWRAAAAAEPPPTAATWELPSPPPRHQGDGSFYLVSDEVSNPQSTGQYKGKFSTFFFQGYRYTVAQATLRCESFPNTFSFWVIGKSTPQPLLISKNGTISHCLSFIKTYEKENEK</sequence>
<dbReference type="PANTHER" id="PTHR10629">
    <property type="entry name" value="CYTOSINE-SPECIFIC METHYLTRANSFERASE"/>
    <property type="match status" value="1"/>
</dbReference>
<dbReference type="GO" id="GO:0044027">
    <property type="term" value="P:negative regulation of gene expression via chromosomal CpG island methylation"/>
    <property type="evidence" value="ECO:0007669"/>
    <property type="project" value="TreeGrafter"/>
</dbReference>
<evidence type="ECO:0000313" key="10">
    <source>
        <dbReference type="EMBL" id="CAD7666663.1"/>
    </source>
</evidence>
<evidence type="ECO:0000256" key="3">
    <source>
        <dbReference type="ARBA" id="ARBA00022771"/>
    </source>
</evidence>
<keyword evidence="4" id="KW-0862">Zinc</keyword>
<feature type="domain" description="BAH" evidence="8">
    <location>
        <begin position="655"/>
        <end position="780"/>
    </location>
</feature>
<evidence type="ECO:0000256" key="5">
    <source>
        <dbReference type="ARBA" id="ARBA00023242"/>
    </source>
</evidence>
<dbReference type="InterPro" id="IPR001025">
    <property type="entry name" value="BAH_dom"/>
</dbReference>
<dbReference type="FunFam" id="1.10.10.2230:FF:000001">
    <property type="entry name" value="DNA (cytosine-5)-methyltransferase"/>
    <property type="match status" value="1"/>
</dbReference>
<dbReference type="Pfam" id="PF12047">
    <property type="entry name" value="DNMT1-RFD"/>
    <property type="match status" value="1"/>
</dbReference>
<evidence type="ECO:0000256" key="6">
    <source>
        <dbReference type="PROSITE-ProRule" id="PRU00509"/>
    </source>
</evidence>
<dbReference type="GO" id="GO:0003682">
    <property type="term" value="F:chromatin binding"/>
    <property type="evidence" value="ECO:0007669"/>
    <property type="project" value="InterPro"/>
</dbReference>
<dbReference type="Proteomes" id="UP000645828">
    <property type="component" value="Unassembled WGS sequence"/>
</dbReference>
<keyword evidence="5" id="KW-0539">Nucleus</keyword>
<dbReference type="InterPro" id="IPR043151">
    <property type="entry name" value="BAH_sf"/>
</dbReference>
<protein>
    <submittedName>
        <fullName evidence="10">(raccoon dog) hypothetical protein</fullName>
    </submittedName>
</protein>
<dbReference type="Gene3D" id="2.30.30.490">
    <property type="match status" value="2"/>
</dbReference>
<evidence type="ECO:0000259" key="8">
    <source>
        <dbReference type="PROSITE" id="PS51038"/>
    </source>
</evidence>
<dbReference type="Pfam" id="PF01426">
    <property type="entry name" value="BAH"/>
    <property type="match status" value="1"/>
</dbReference>
<feature type="domain" description="CXXC-type" evidence="9">
    <location>
        <begin position="561"/>
        <end position="607"/>
    </location>
</feature>
<feature type="compositionally biased region" description="Acidic residues" evidence="7">
    <location>
        <begin position="614"/>
        <end position="624"/>
    </location>
</feature>
<dbReference type="InterPro" id="IPR050390">
    <property type="entry name" value="C5-Methyltransferase"/>
</dbReference>
<evidence type="ECO:0000259" key="9">
    <source>
        <dbReference type="PROSITE" id="PS51058"/>
    </source>
</evidence>
<dbReference type="FunFam" id="2.30.30.490:FF:000006">
    <property type="entry name" value="DNA (cytosine-5)-methyltransferase"/>
    <property type="match status" value="1"/>
</dbReference>
<gene>
    <name evidence="10" type="ORF">NYPRO_LOCUS219</name>
</gene>
<feature type="region of interest" description="Disordered" evidence="7">
    <location>
        <begin position="80"/>
        <end position="264"/>
    </location>
</feature>
<feature type="compositionally biased region" description="Basic and acidic residues" evidence="7">
    <location>
        <begin position="107"/>
        <end position="120"/>
    </location>
</feature>
<comment type="subcellular location">
    <subcellularLocation>
        <location evidence="1">Nucleus</location>
    </subcellularLocation>
</comment>
<organism evidence="10 11">
    <name type="scientific">Nyctereutes procyonoides</name>
    <name type="common">Raccoon dog</name>
    <name type="synonym">Canis procyonoides</name>
    <dbReference type="NCBI Taxonomy" id="34880"/>
    <lineage>
        <taxon>Eukaryota</taxon>
        <taxon>Metazoa</taxon>
        <taxon>Chordata</taxon>
        <taxon>Craniata</taxon>
        <taxon>Vertebrata</taxon>
        <taxon>Euteleostomi</taxon>
        <taxon>Mammalia</taxon>
        <taxon>Eutheria</taxon>
        <taxon>Laurasiatheria</taxon>
        <taxon>Carnivora</taxon>
        <taxon>Caniformia</taxon>
        <taxon>Canidae</taxon>
        <taxon>Nyctereutes</taxon>
    </lineage>
</organism>
<feature type="compositionally biased region" description="Basic and acidic residues" evidence="7">
    <location>
        <begin position="158"/>
        <end position="263"/>
    </location>
</feature>
<dbReference type="Gene3D" id="1.10.10.2230">
    <property type="match status" value="1"/>
</dbReference>
<name>A0A811XRS0_NYCPR</name>
<evidence type="ECO:0000256" key="2">
    <source>
        <dbReference type="ARBA" id="ARBA00022723"/>
    </source>
</evidence>
<feature type="compositionally biased region" description="Low complexity" evidence="7">
    <location>
        <begin position="86"/>
        <end position="96"/>
    </location>
</feature>
<dbReference type="EMBL" id="CAJHUB010000625">
    <property type="protein sequence ID" value="CAD7666663.1"/>
    <property type="molecule type" value="Genomic_DNA"/>
</dbReference>
<dbReference type="InterPro" id="IPR002857">
    <property type="entry name" value="Znf_CXXC"/>
</dbReference>
<feature type="compositionally biased region" description="Low complexity" evidence="7">
    <location>
        <begin position="1227"/>
        <end position="1245"/>
    </location>
</feature>
<dbReference type="SMART" id="SM00439">
    <property type="entry name" value="BAH"/>
    <property type="match status" value="1"/>
</dbReference>
<evidence type="ECO:0000313" key="11">
    <source>
        <dbReference type="Proteomes" id="UP000645828"/>
    </source>
</evidence>
<dbReference type="InterPro" id="IPR022702">
    <property type="entry name" value="Cytosine_MeTrfase1_RFD"/>
</dbReference>
<dbReference type="Pfam" id="PF02008">
    <property type="entry name" value="zf-CXXC"/>
    <property type="match status" value="1"/>
</dbReference>
<feature type="region of interest" description="Disordered" evidence="7">
    <location>
        <begin position="1227"/>
        <end position="1249"/>
    </location>
</feature>
<dbReference type="PROSITE" id="PS51058">
    <property type="entry name" value="ZF_CXXC"/>
    <property type="match status" value="1"/>
</dbReference>
<keyword evidence="2" id="KW-0479">Metal-binding</keyword>
<evidence type="ECO:0000256" key="7">
    <source>
        <dbReference type="SAM" id="MobiDB-lite"/>
    </source>
</evidence>
<feature type="region of interest" description="Disordered" evidence="7">
    <location>
        <begin position="1180"/>
        <end position="1213"/>
    </location>
</feature>